<dbReference type="InterPro" id="IPR036465">
    <property type="entry name" value="vWFA_dom_sf"/>
</dbReference>
<keyword evidence="1" id="KW-0472">Membrane</keyword>
<dbReference type="Proteomes" id="UP000529946">
    <property type="component" value="Unassembled WGS sequence"/>
</dbReference>
<feature type="transmembrane region" description="Helical" evidence="1">
    <location>
        <begin position="7"/>
        <end position="25"/>
    </location>
</feature>
<gene>
    <name evidence="3" type="ORF">GGR12_002604</name>
</gene>
<accession>A0A7W6JEM0</accession>
<keyword evidence="1" id="KW-0812">Transmembrane</keyword>
<dbReference type="EMBL" id="JACIDM010000002">
    <property type="protein sequence ID" value="MBB4083738.1"/>
    <property type="molecule type" value="Genomic_DNA"/>
</dbReference>
<dbReference type="InterPro" id="IPR002881">
    <property type="entry name" value="DUF58"/>
</dbReference>
<evidence type="ECO:0000259" key="2">
    <source>
        <dbReference type="Pfam" id="PF01882"/>
    </source>
</evidence>
<evidence type="ECO:0000256" key="1">
    <source>
        <dbReference type="SAM" id="Phobius"/>
    </source>
</evidence>
<dbReference type="CDD" id="cd00198">
    <property type="entry name" value="vWFA"/>
    <property type="match status" value="1"/>
</dbReference>
<dbReference type="SUPFAM" id="SSF53300">
    <property type="entry name" value="vWA-like"/>
    <property type="match status" value="1"/>
</dbReference>
<protein>
    <submittedName>
        <fullName evidence="3">Uncharacterized protein (DUF58 family)</fullName>
    </submittedName>
</protein>
<sequence>MIYPTRRAVMVMAAGVPVALLVGVLTEAGWLAGPVWIGCVLLLVALDALSAGSRRGLRLDEPDPVRAAVGRPGLIELTLRFAAKGPTPRAVEAALSAEVRLRLDDARSHAAVTDRTAGVAFAFTPDRRGMASLGELWVRWSGPMGLAWKQKVFSLGVDAPVRTDLQGVRDEAMRMFARDALFGAKTQLDMGEGAEFQGLRDFQPGMDRRSIDWKQSARHSALLAKEFRTERNHNIIMALDAGRAACEPVAGMPRIDRFIHAALLLSYACLRSGDRAGLFAFDSQPRLSTGAVGGMDAFRTLQTVAGRIDYSTNETNYTLALATLAGELQRRSLIVVFTDFTDSTAAELMIESLGRLLRRHLVLYVLLRDEELETLTAAAPETAEDVSRAVVAGALLRERETVVSRLRRMGAHIVDVPAQNMGPAVVNAYLDLKRRDLL</sequence>
<evidence type="ECO:0000313" key="4">
    <source>
        <dbReference type="Proteomes" id="UP000529946"/>
    </source>
</evidence>
<organism evidence="3 4">
    <name type="scientific">Brevundimonas lenta</name>
    <dbReference type="NCBI Taxonomy" id="424796"/>
    <lineage>
        <taxon>Bacteria</taxon>
        <taxon>Pseudomonadati</taxon>
        <taxon>Pseudomonadota</taxon>
        <taxon>Alphaproteobacteria</taxon>
        <taxon>Caulobacterales</taxon>
        <taxon>Caulobacteraceae</taxon>
        <taxon>Brevundimonas</taxon>
    </lineage>
</organism>
<reference evidence="3 4" key="1">
    <citation type="submission" date="2020-08" db="EMBL/GenBank/DDBJ databases">
        <title>Genomic Encyclopedia of Type Strains, Phase IV (KMG-IV): sequencing the most valuable type-strain genomes for metagenomic binning, comparative biology and taxonomic classification.</title>
        <authorList>
            <person name="Goeker M."/>
        </authorList>
    </citation>
    <scope>NUCLEOTIDE SEQUENCE [LARGE SCALE GENOMIC DNA]</scope>
    <source>
        <strain evidence="3 4">DSM 23960</strain>
    </source>
</reference>
<dbReference type="PANTHER" id="PTHR33608">
    <property type="entry name" value="BLL2464 PROTEIN"/>
    <property type="match status" value="1"/>
</dbReference>
<proteinExistence type="predicted"/>
<name>A0A7W6JEM0_9CAUL</name>
<keyword evidence="1" id="KW-1133">Transmembrane helix</keyword>
<evidence type="ECO:0000313" key="3">
    <source>
        <dbReference type="EMBL" id="MBB4083738.1"/>
    </source>
</evidence>
<dbReference type="PANTHER" id="PTHR33608:SF3">
    <property type="entry name" value="SLR2013 PROTEIN"/>
    <property type="match status" value="1"/>
</dbReference>
<keyword evidence="4" id="KW-1185">Reference proteome</keyword>
<comment type="caution">
    <text evidence="3">The sequence shown here is derived from an EMBL/GenBank/DDBJ whole genome shotgun (WGS) entry which is preliminary data.</text>
</comment>
<feature type="domain" description="DUF58" evidence="2">
    <location>
        <begin position="200"/>
        <end position="376"/>
    </location>
</feature>
<dbReference type="AlphaFoldDB" id="A0A7W6JEM0"/>
<dbReference type="RefSeq" id="WP_183204805.1">
    <property type="nucleotide sequence ID" value="NZ_BAAAER010000007.1"/>
</dbReference>
<dbReference type="Pfam" id="PF01882">
    <property type="entry name" value="DUF58"/>
    <property type="match status" value="1"/>
</dbReference>